<reference evidence="1" key="2">
    <citation type="submission" date="2019-06" db="EMBL/GenBank/DDBJ databases">
        <title>Genomics analysis of Aphanomyces spp. identifies a new class of oomycete effector associated with host adaptation.</title>
        <authorList>
            <person name="Gaulin E."/>
        </authorList>
    </citation>
    <scope>NUCLEOTIDE SEQUENCE</scope>
    <source>
        <strain evidence="1">CBS 578.67</strain>
    </source>
</reference>
<organism evidence="2 3">
    <name type="scientific">Aphanomyces stellatus</name>
    <dbReference type="NCBI Taxonomy" id="120398"/>
    <lineage>
        <taxon>Eukaryota</taxon>
        <taxon>Sar</taxon>
        <taxon>Stramenopiles</taxon>
        <taxon>Oomycota</taxon>
        <taxon>Saprolegniomycetes</taxon>
        <taxon>Saprolegniales</taxon>
        <taxon>Verrucalvaceae</taxon>
        <taxon>Aphanomyces</taxon>
    </lineage>
</organism>
<reference evidence="2 3" key="1">
    <citation type="submission" date="2019-03" db="EMBL/GenBank/DDBJ databases">
        <authorList>
            <person name="Gaulin E."/>
            <person name="Dumas B."/>
        </authorList>
    </citation>
    <scope>NUCLEOTIDE SEQUENCE [LARGE SCALE GENOMIC DNA]</scope>
    <source>
        <strain evidence="2">CBS 568.67</strain>
    </source>
</reference>
<keyword evidence="3" id="KW-1185">Reference proteome</keyword>
<dbReference type="EMBL" id="VJMH01003393">
    <property type="protein sequence ID" value="KAF0706084.1"/>
    <property type="molecule type" value="Genomic_DNA"/>
</dbReference>
<dbReference type="Proteomes" id="UP000332933">
    <property type="component" value="Unassembled WGS sequence"/>
</dbReference>
<protein>
    <submittedName>
        <fullName evidence="2">Aste57867_6827 protein</fullName>
    </submittedName>
</protein>
<gene>
    <name evidence="2" type="primary">Aste57867_6827</name>
    <name evidence="1" type="ORF">As57867_006806</name>
    <name evidence="2" type="ORF">ASTE57867_6827</name>
</gene>
<dbReference type="OrthoDB" id="5835829at2759"/>
<dbReference type="EMBL" id="CAADRA010003405">
    <property type="protein sequence ID" value="VFT83791.1"/>
    <property type="molecule type" value="Genomic_DNA"/>
</dbReference>
<evidence type="ECO:0000313" key="3">
    <source>
        <dbReference type="Proteomes" id="UP000332933"/>
    </source>
</evidence>
<dbReference type="Gene3D" id="3.40.50.2000">
    <property type="entry name" value="Glycogen Phosphorylase B"/>
    <property type="match status" value="1"/>
</dbReference>
<dbReference type="AlphaFoldDB" id="A0A485KG11"/>
<accession>A0A485KG11</accession>
<evidence type="ECO:0000313" key="1">
    <source>
        <dbReference type="EMBL" id="KAF0706084.1"/>
    </source>
</evidence>
<proteinExistence type="predicted"/>
<evidence type="ECO:0000313" key="2">
    <source>
        <dbReference type="EMBL" id="VFT83791.1"/>
    </source>
</evidence>
<sequence>MHFTPRRHRDCCRSLAQWCVCVPQIPCPLLLDQFHNANEVVALGVAPCAIPKTKMTAAHVGDAVQRVLRNEDNIQTKANRLGTYVTKESNGAVDRLCGLILATSPTFG</sequence>
<dbReference type="SUPFAM" id="SSF53756">
    <property type="entry name" value="UDP-Glycosyltransferase/glycogen phosphorylase"/>
    <property type="match status" value="1"/>
</dbReference>
<name>A0A485KG11_9STRA</name>